<gene>
    <name evidence="1" type="ORF">SDC9_164875</name>
</gene>
<reference evidence="1" key="1">
    <citation type="submission" date="2019-08" db="EMBL/GenBank/DDBJ databases">
        <authorList>
            <person name="Kucharzyk K."/>
            <person name="Murdoch R.W."/>
            <person name="Higgins S."/>
            <person name="Loffler F."/>
        </authorList>
    </citation>
    <scope>NUCLEOTIDE SEQUENCE</scope>
</reference>
<comment type="caution">
    <text evidence="1">The sequence shown here is derived from an EMBL/GenBank/DDBJ whole genome shotgun (WGS) entry which is preliminary data.</text>
</comment>
<dbReference type="EMBL" id="VSSQ01064675">
    <property type="protein sequence ID" value="MPN17521.1"/>
    <property type="molecule type" value="Genomic_DNA"/>
</dbReference>
<accession>A0A645FSU4</accession>
<protein>
    <submittedName>
        <fullName evidence="1">Uncharacterized protein</fullName>
    </submittedName>
</protein>
<evidence type="ECO:0000313" key="1">
    <source>
        <dbReference type="EMBL" id="MPN17521.1"/>
    </source>
</evidence>
<dbReference type="AlphaFoldDB" id="A0A645FSU4"/>
<organism evidence="1">
    <name type="scientific">bioreactor metagenome</name>
    <dbReference type="NCBI Taxonomy" id="1076179"/>
    <lineage>
        <taxon>unclassified sequences</taxon>
        <taxon>metagenomes</taxon>
        <taxon>ecological metagenomes</taxon>
    </lineage>
</organism>
<sequence length="98" mass="11463">MLEDRSSDFSRAKALNIINRKLQGISRVSDVIYNKHFIPANVNRKRKANSRFCFHFRTLHIVFNLYCCKCVKKQEIRNQPAWNIASPSYSNYQIGLVA</sequence>
<name>A0A645FSU4_9ZZZZ</name>
<proteinExistence type="predicted"/>